<comment type="caution">
    <text evidence="2">The sequence shown here is derived from an EMBL/GenBank/DDBJ whole genome shotgun (WGS) entry which is preliminary data.</text>
</comment>
<sequence>MATGGEKYRGPNYHAVEDNAVCRAWVRATNDGAHGVYQTAKQFWSRVLDYSNADSDIKARVGVVFVRRDPKSLRLRCSSISRAVGKFMKFVHVADTAAASCASPTDILLPADLVQEPKFCLSMDGNEQDNNENKRGRSESDEASSNQGVSSAGETGLAKKKTRSIGNKAFKDAVQSQLTADRRTASGEKMARAMMARNDIVEIEVMNKIFSTTPANEEYAGYLLI</sequence>
<proteinExistence type="predicted"/>
<feature type="compositionally biased region" description="Basic and acidic residues" evidence="1">
    <location>
        <begin position="131"/>
        <end position="140"/>
    </location>
</feature>
<evidence type="ECO:0000313" key="2">
    <source>
        <dbReference type="EMBL" id="KAG2813806.1"/>
    </source>
</evidence>
<reference evidence="2" key="1">
    <citation type="submission" date="2018-10" db="EMBL/GenBank/DDBJ databases">
        <title>Effector identification in a new, highly contiguous assembly of the strawberry crown rot pathogen Phytophthora cactorum.</title>
        <authorList>
            <person name="Armitage A.D."/>
            <person name="Nellist C.F."/>
            <person name="Bates H."/>
            <person name="Vickerstaff R.J."/>
            <person name="Harrison R.J."/>
        </authorList>
    </citation>
    <scope>NUCLEOTIDE SEQUENCE</scope>
    <source>
        <strain evidence="2">15-7</strain>
    </source>
</reference>
<dbReference type="Proteomes" id="UP000735874">
    <property type="component" value="Unassembled WGS sequence"/>
</dbReference>
<evidence type="ECO:0000313" key="3">
    <source>
        <dbReference type="Proteomes" id="UP000735874"/>
    </source>
</evidence>
<accession>A0A8T0Y7F7</accession>
<protein>
    <submittedName>
        <fullName evidence="2">Uncharacterized protein</fullName>
    </submittedName>
</protein>
<feature type="region of interest" description="Disordered" evidence="1">
    <location>
        <begin position="122"/>
        <end position="161"/>
    </location>
</feature>
<dbReference type="EMBL" id="RCMG01002164">
    <property type="protein sequence ID" value="KAG2813806.1"/>
    <property type="molecule type" value="Genomic_DNA"/>
</dbReference>
<organism evidence="2 3">
    <name type="scientific">Phytophthora cactorum</name>
    <dbReference type="NCBI Taxonomy" id="29920"/>
    <lineage>
        <taxon>Eukaryota</taxon>
        <taxon>Sar</taxon>
        <taxon>Stramenopiles</taxon>
        <taxon>Oomycota</taxon>
        <taxon>Peronosporomycetes</taxon>
        <taxon>Peronosporales</taxon>
        <taxon>Peronosporaceae</taxon>
        <taxon>Phytophthora</taxon>
    </lineage>
</organism>
<name>A0A8T0Y7F7_9STRA</name>
<dbReference type="AlphaFoldDB" id="A0A8T0Y7F7"/>
<gene>
    <name evidence="2" type="ORF">PC113_g23392</name>
</gene>
<feature type="compositionally biased region" description="Polar residues" evidence="1">
    <location>
        <begin position="143"/>
        <end position="153"/>
    </location>
</feature>
<evidence type="ECO:0000256" key="1">
    <source>
        <dbReference type="SAM" id="MobiDB-lite"/>
    </source>
</evidence>
<dbReference type="VEuPathDB" id="FungiDB:PC110_g22357"/>
<dbReference type="PANTHER" id="PTHR45125:SF3">
    <property type="entry name" value="NO-APICAL-MERISTEM-ASSOCIATED CARBOXY-TERMINAL DOMAIN PROTEIN"/>
    <property type="match status" value="1"/>
</dbReference>
<dbReference type="PANTHER" id="PTHR45125">
    <property type="entry name" value="F21J9.4-RELATED"/>
    <property type="match status" value="1"/>
</dbReference>